<protein>
    <recommendedName>
        <fullName evidence="6">LTD domain-containing protein</fullName>
    </recommendedName>
</protein>
<evidence type="ECO:0000256" key="1">
    <source>
        <dbReference type="ARBA" id="ARBA00022729"/>
    </source>
</evidence>
<keyword evidence="2" id="KW-0677">Repeat</keyword>
<evidence type="ECO:0000256" key="2">
    <source>
        <dbReference type="ARBA" id="ARBA00022737"/>
    </source>
</evidence>
<dbReference type="Gene3D" id="3.20.20.140">
    <property type="entry name" value="Metal-dependent hydrolases"/>
    <property type="match status" value="1"/>
</dbReference>
<gene>
    <name evidence="7" type="ORF">BE21_25025</name>
</gene>
<feature type="region of interest" description="Disordered" evidence="5">
    <location>
        <begin position="662"/>
        <end position="695"/>
    </location>
</feature>
<dbReference type="Pfam" id="PF13948">
    <property type="entry name" value="DUF4215"/>
    <property type="match status" value="2"/>
</dbReference>
<keyword evidence="3" id="KW-0378">Hydrolase</keyword>
<dbReference type="Pfam" id="PF00932">
    <property type="entry name" value="LTD"/>
    <property type="match status" value="1"/>
</dbReference>
<evidence type="ECO:0000256" key="3">
    <source>
        <dbReference type="ARBA" id="ARBA00022801"/>
    </source>
</evidence>
<proteinExistence type="predicted"/>
<evidence type="ECO:0000313" key="7">
    <source>
        <dbReference type="EMBL" id="KYG08210.1"/>
    </source>
</evidence>
<dbReference type="Pfam" id="PF01979">
    <property type="entry name" value="Amidohydro_1"/>
    <property type="match status" value="1"/>
</dbReference>
<sequence length="1305" mass="133032">MRFARLMVVLVGLLFWNGCGDDDGGDTPAGVCGDGVVDAGEVCDDGNTAEGDGCSPTCHPEEAPRPRCGDGALDAGEACDDGNTDGGDGCSAECEIEVPPRCGDGVVDPGEQCDDGNVAAADGCEVDCTKSKLLEIACGEIPPVAHGTCEVVPGEGATLIQGVVLAPGAVYRGGRVLVDERGTIACVGCDCEAAGATVITCPRGVISPSLINTHDHLTFTQNSPYTPTEERYEHRHDWRTGRDDHTRIDTPGSATQAQIRWGELRFLMGGATSIVGSGSATGLLRNLDRGDQEGLGQDSVLFDTFPLRDSNGRELVSGCGYSNDMVRGEDIEGEAAYCPHVAEGIEASARNEFVCLQTAPNDVLKPQSAYIHGIGLTAPDYAAMAENGTALIWSPRSNVTLYGDTAVVTAAARLGVQIALGTDWIATGSMNLLRELRCAAALNEVYYDGFFTDEELWRMVTGSAASVTATEEVIGALSLGKVADIAVFNGAERADHRAIVAAEPEDVVLVMRGGKVLYGDAAVVAAVRGAEVCDELDVCGVAKQVCLQDEIGMGLEQLEREVGEIYPPFFCDEPEGEPLCTPSRAATAPVNASVNGSTVYTGQPTDGDLDGDGIDDGADNCPSVFNPIRPLDDGAQADADGDGEGDACDACPIDAGSTLCSAPNPHDGDGDGVESGADNCPSLENPDQADMDGDGKGDPCDLCPADVNRGAQGCPVSIYDIKDGTVAEGMVVALENVLVTAKHASGFFVQVKPGDPEYAGPAYSGVYVYSPENAVVAGDRVRIASAVVTNFYGQIQLGSAVVEVIASLGEAAPAPEPVAPADIATGGPRAAELEGVLVEVADVRVTGLETMYNEFFVTGDLRVNDLLYLADPFPVVGDRFASIRGILDYRNDNSKIEPRGAEDLVPGPPRLAAFGPARSFVYAGQTGAQTVPAPLEVTLSRPAPADMFVAVTSGDPAALAVVGGGVTVPAGATSAPVLLDAVAAAEAVTLTAALDVVSLTATVRVLDPAQAPALAALDPSSATAAPGGTVSFTVALDIPAPPDGAVVALALDPPDAGTLPPSVTIPAGQQSATFDYVDGGSSAGVTVTATLGESSLDATVEVVTVAGALVINEVDYDQENTDGAEFIEIYNGTGAPVDLAGHAIVLINGARAPASVYQTFDLSPAGTLAAGQYLVLGSAAVVVGTDEAPAMVPEGTPTIAFSGAQTNRIQNGGGGMPVEPDGIALVNTTTGAVIDALSYEGSITAVTIGEASVSLVEGEPLPASVADLNDAPGSLCRVPDGTDTNQAAADWAFSATITPGAANVP</sequence>
<evidence type="ECO:0000256" key="5">
    <source>
        <dbReference type="SAM" id="MobiDB-lite"/>
    </source>
</evidence>
<dbReference type="Gene3D" id="4.10.1080.10">
    <property type="entry name" value="TSP type-3 repeat"/>
    <property type="match status" value="1"/>
</dbReference>
<dbReference type="PROSITE" id="PS51841">
    <property type="entry name" value="LTD"/>
    <property type="match status" value="1"/>
</dbReference>
<name>A0A150TU57_SORCE</name>
<dbReference type="Proteomes" id="UP000075502">
    <property type="component" value="Unassembled WGS sequence"/>
</dbReference>
<dbReference type="SUPFAM" id="SSF51338">
    <property type="entry name" value="Composite domain of metallo-dependent hydrolases"/>
    <property type="match status" value="1"/>
</dbReference>
<dbReference type="NCBIfam" id="TIGR02232">
    <property type="entry name" value="myxo_disulf_rpt"/>
    <property type="match status" value="3"/>
</dbReference>
<dbReference type="PANTHER" id="PTHR43794">
    <property type="entry name" value="AMINOHYDROLASE SSNA-RELATED"/>
    <property type="match status" value="1"/>
</dbReference>
<dbReference type="InterPro" id="IPR001322">
    <property type="entry name" value="Lamin_tail_dom"/>
</dbReference>
<dbReference type="InterPro" id="IPR011059">
    <property type="entry name" value="Metal-dep_hydrolase_composite"/>
</dbReference>
<comment type="caution">
    <text evidence="7">The sequence shown here is derived from an EMBL/GenBank/DDBJ whole genome shotgun (WGS) entry which is preliminary data.</text>
</comment>
<accession>A0A150TU57</accession>
<dbReference type="EMBL" id="JEME01001063">
    <property type="protein sequence ID" value="KYG08210.1"/>
    <property type="molecule type" value="Genomic_DNA"/>
</dbReference>
<evidence type="ECO:0000259" key="6">
    <source>
        <dbReference type="PROSITE" id="PS51841"/>
    </source>
</evidence>
<dbReference type="SUPFAM" id="SSF51556">
    <property type="entry name" value="Metallo-dependent hydrolases"/>
    <property type="match status" value="1"/>
</dbReference>
<dbReference type="InterPro" id="IPR032466">
    <property type="entry name" value="Metal_Hydrolase"/>
</dbReference>
<reference evidence="7 8" key="1">
    <citation type="submission" date="2014-02" db="EMBL/GenBank/DDBJ databases">
        <title>The small core and large imbalanced accessory genome model reveals a collaborative survival strategy of Sorangium cellulosum strains in nature.</title>
        <authorList>
            <person name="Han K."/>
            <person name="Peng R."/>
            <person name="Blom J."/>
            <person name="Li Y.-Z."/>
        </authorList>
    </citation>
    <scope>NUCLEOTIDE SEQUENCE [LARGE SCALE GENOMIC DNA]</scope>
    <source>
        <strain evidence="7 8">So0007-03</strain>
    </source>
</reference>
<dbReference type="SUPFAM" id="SSF74853">
    <property type="entry name" value="Lamin A/C globular tail domain"/>
    <property type="match status" value="1"/>
</dbReference>
<dbReference type="PANTHER" id="PTHR43794:SF11">
    <property type="entry name" value="AMIDOHYDROLASE-RELATED DOMAIN-CONTAINING PROTEIN"/>
    <property type="match status" value="1"/>
</dbReference>
<feature type="domain" description="LTD" evidence="6">
    <location>
        <begin position="1094"/>
        <end position="1241"/>
    </location>
</feature>
<dbReference type="GO" id="GO:0016810">
    <property type="term" value="F:hydrolase activity, acting on carbon-nitrogen (but not peptide) bonds"/>
    <property type="evidence" value="ECO:0007669"/>
    <property type="project" value="InterPro"/>
</dbReference>
<keyword evidence="4" id="KW-1015">Disulfide bond</keyword>
<keyword evidence="1" id="KW-0732">Signal</keyword>
<dbReference type="InterPro" id="IPR036415">
    <property type="entry name" value="Lamin_tail_dom_sf"/>
</dbReference>
<evidence type="ECO:0000256" key="4">
    <source>
        <dbReference type="ARBA" id="ARBA00023157"/>
    </source>
</evidence>
<dbReference type="InterPro" id="IPR011936">
    <property type="entry name" value="Myxo_disulph_rpt"/>
</dbReference>
<dbReference type="SUPFAM" id="SSF103647">
    <property type="entry name" value="TSP type-3 repeat"/>
    <property type="match status" value="2"/>
</dbReference>
<dbReference type="GO" id="GO:0005509">
    <property type="term" value="F:calcium ion binding"/>
    <property type="evidence" value="ECO:0007669"/>
    <property type="project" value="InterPro"/>
</dbReference>
<organism evidence="7 8">
    <name type="scientific">Sorangium cellulosum</name>
    <name type="common">Polyangium cellulosum</name>
    <dbReference type="NCBI Taxonomy" id="56"/>
    <lineage>
        <taxon>Bacteria</taxon>
        <taxon>Pseudomonadati</taxon>
        <taxon>Myxococcota</taxon>
        <taxon>Polyangia</taxon>
        <taxon>Polyangiales</taxon>
        <taxon>Polyangiaceae</taxon>
        <taxon>Sorangium</taxon>
    </lineage>
</organism>
<evidence type="ECO:0000313" key="8">
    <source>
        <dbReference type="Proteomes" id="UP000075502"/>
    </source>
</evidence>
<dbReference type="InterPro" id="IPR050287">
    <property type="entry name" value="MTA/SAH_deaminase"/>
</dbReference>
<dbReference type="InterPro" id="IPR006680">
    <property type="entry name" value="Amidohydro-rel"/>
</dbReference>
<dbReference type="InterPro" id="IPR028974">
    <property type="entry name" value="TSP_type-3_rpt"/>
</dbReference>